<name>A0ABM3SUF6_BALAC</name>
<protein>
    <submittedName>
        <fullName evidence="3">Uncharacterized protein LOC130706172</fullName>
    </submittedName>
</protein>
<dbReference type="RefSeq" id="XP_057393483.1">
    <property type="nucleotide sequence ID" value="XM_057537500.1"/>
</dbReference>
<evidence type="ECO:0000313" key="3">
    <source>
        <dbReference type="RefSeq" id="XP_057393483.1"/>
    </source>
</evidence>
<feature type="compositionally biased region" description="Basic residues" evidence="1">
    <location>
        <begin position="54"/>
        <end position="64"/>
    </location>
</feature>
<reference evidence="3" key="1">
    <citation type="submission" date="2025-08" db="UniProtKB">
        <authorList>
            <consortium name="RefSeq"/>
        </authorList>
    </citation>
    <scope>IDENTIFICATION</scope>
</reference>
<dbReference type="Proteomes" id="UP001652580">
    <property type="component" value="Chromosome 21"/>
</dbReference>
<proteinExistence type="predicted"/>
<keyword evidence="2" id="KW-1185">Reference proteome</keyword>
<dbReference type="GeneID" id="130706172"/>
<accession>A0ABM3SUF6</accession>
<feature type="compositionally biased region" description="Pro residues" evidence="1">
    <location>
        <begin position="19"/>
        <end position="28"/>
    </location>
</feature>
<feature type="region of interest" description="Disordered" evidence="1">
    <location>
        <begin position="148"/>
        <end position="169"/>
    </location>
</feature>
<sequence length="244" mass="26240">MVSVPARPRFPRAPLGGSAPPPASPTPDPAGAAPASHAPGASRTRRGIYPSARSHARSRRRSFLPRRNSTRLSLAAGLPVRGVRAMTPRQGSGISQQLQQPTPFQETSECPGRPSDTARNRLGPTLVPRLVMASTRICAELVRPRKLPSRGYEPQLPPPPADTPDSQVCGTKGSGAVSSAFPRGNAEQASYPHELQFHQLKNEDSALLRGWLSGINKGFNLTQSTRYRSSRAGPQQRSFCLCVL</sequence>
<feature type="region of interest" description="Disordered" evidence="1">
    <location>
        <begin position="1"/>
        <end position="70"/>
    </location>
</feature>
<evidence type="ECO:0000256" key="1">
    <source>
        <dbReference type="SAM" id="MobiDB-lite"/>
    </source>
</evidence>
<gene>
    <name evidence="3" type="primary">LOC130706172</name>
</gene>
<feature type="compositionally biased region" description="Polar residues" evidence="1">
    <location>
        <begin position="89"/>
        <end position="108"/>
    </location>
</feature>
<evidence type="ECO:0000313" key="2">
    <source>
        <dbReference type="Proteomes" id="UP001652580"/>
    </source>
</evidence>
<organism evidence="2 3">
    <name type="scientific">Balaenoptera acutorostrata</name>
    <name type="common">Common minke whale</name>
    <name type="synonym">Balaena rostrata</name>
    <dbReference type="NCBI Taxonomy" id="9767"/>
    <lineage>
        <taxon>Eukaryota</taxon>
        <taxon>Metazoa</taxon>
        <taxon>Chordata</taxon>
        <taxon>Craniata</taxon>
        <taxon>Vertebrata</taxon>
        <taxon>Euteleostomi</taxon>
        <taxon>Mammalia</taxon>
        <taxon>Eutheria</taxon>
        <taxon>Laurasiatheria</taxon>
        <taxon>Artiodactyla</taxon>
        <taxon>Whippomorpha</taxon>
        <taxon>Cetacea</taxon>
        <taxon>Mysticeti</taxon>
        <taxon>Balaenopteridae</taxon>
        <taxon>Balaenoptera</taxon>
    </lineage>
</organism>
<feature type="region of interest" description="Disordered" evidence="1">
    <location>
        <begin position="88"/>
        <end position="122"/>
    </location>
</feature>
<feature type="compositionally biased region" description="Low complexity" evidence="1">
    <location>
        <begin position="29"/>
        <end position="42"/>
    </location>
</feature>